<dbReference type="PANTHER" id="PTHR47336:SF2">
    <property type="entry name" value="TRANSCRIPTION FACTOR HMS1-RELATED"/>
    <property type="match status" value="1"/>
</dbReference>
<gene>
    <name evidence="4" type="ORF">K469DRAFT_514864</name>
</gene>
<organism evidence="4 5">
    <name type="scientific">Zopfia rhizophila CBS 207.26</name>
    <dbReference type="NCBI Taxonomy" id="1314779"/>
    <lineage>
        <taxon>Eukaryota</taxon>
        <taxon>Fungi</taxon>
        <taxon>Dikarya</taxon>
        <taxon>Ascomycota</taxon>
        <taxon>Pezizomycotina</taxon>
        <taxon>Dothideomycetes</taxon>
        <taxon>Dothideomycetes incertae sedis</taxon>
        <taxon>Zopfiaceae</taxon>
        <taxon>Zopfia</taxon>
    </lineage>
</organism>
<evidence type="ECO:0000256" key="1">
    <source>
        <dbReference type="SAM" id="Coils"/>
    </source>
</evidence>
<dbReference type="Proteomes" id="UP000800200">
    <property type="component" value="Unassembled WGS sequence"/>
</dbReference>
<dbReference type="SUPFAM" id="SSF47459">
    <property type="entry name" value="HLH, helix-loop-helix DNA-binding domain"/>
    <property type="match status" value="1"/>
</dbReference>
<dbReference type="InterPro" id="IPR052099">
    <property type="entry name" value="Regulatory_TF_Diverse"/>
</dbReference>
<feature type="non-terminal residue" evidence="4">
    <location>
        <position position="1"/>
    </location>
</feature>
<reference evidence="4" key="1">
    <citation type="journal article" date="2020" name="Stud. Mycol.">
        <title>101 Dothideomycetes genomes: a test case for predicting lifestyles and emergence of pathogens.</title>
        <authorList>
            <person name="Haridas S."/>
            <person name="Albert R."/>
            <person name="Binder M."/>
            <person name="Bloem J."/>
            <person name="Labutti K."/>
            <person name="Salamov A."/>
            <person name="Andreopoulos B."/>
            <person name="Baker S."/>
            <person name="Barry K."/>
            <person name="Bills G."/>
            <person name="Bluhm B."/>
            <person name="Cannon C."/>
            <person name="Castanera R."/>
            <person name="Culley D."/>
            <person name="Daum C."/>
            <person name="Ezra D."/>
            <person name="Gonzalez J."/>
            <person name="Henrissat B."/>
            <person name="Kuo A."/>
            <person name="Liang C."/>
            <person name="Lipzen A."/>
            <person name="Lutzoni F."/>
            <person name="Magnuson J."/>
            <person name="Mondo S."/>
            <person name="Nolan M."/>
            <person name="Ohm R."/>
            <person name="Pangilinan J."/>
            <person name="Park H.-J."/>
            <person name="Ramirez L."/>
            <person name="Alfaro M."/>
            <person name="Sun H."/>
            <person name="Tritt A."/>
            <person name="Yoshinaga Y."/>
            <person name="Zwiers L.-H."/>
            <person name="Turgeon B."/>
            <person name="Goodwin S."/>
            <person name="Spatafora J."/>
            <person name="Crous P."/>
            <person name="Grigoriev I."/>
        </authorList>
    </citation>
    <scope>NUCLEOTIDE SEQUENCE</scope>
    <source>
        <strain evidence="4">CBS 207.26</strain>
    </source>
</reference>
<dbReference type="PROSITE" id="PS50888">
    <property type="entry name" value="BHLH"/>
    <property type="match status" value="1"/>
</dbReference>
<keyword evidence="5" id="KW-1185">Reference proteome</keyword>
<dbReference type="OrthoDB" id="2133190at2759"/>
<dbReference type="InterPro" id="IPR036638">
    <property type="entry name" value="HLH_DNA-bd_sf"/>
</dbReference>
<feature type="domain" description="BHLH" evidence="3">
    <location>
        <begin position="93"/>
        <end position="153"/>
    </location>
</feature>
<dbReference type="Gene3D" id="4.10.280.10">
    <property type="entry name" value="Helix-loop-helix DNA-binding domain"/>
    <property type="match status" value="1"/>
</dbReference>
<evidence type="ECO:0000313" key="5">
    <source>
        <dbReference type="Proteomes" id="UP000800200"/>
    </source>
</evidence>
<accession>A0A6A6EEG1</accession>
<evidence type="ECO:0000256" key="2">
    <source>
        <dbReference type="SAM" id="MobiDB-lite"/>
    </source>
</evidence>
<evidence type="ECO:0000259" key="3">
    <source>
        <dbReference type="PROSITE" id="PS50888"/>
    </source>
</evidence>
<dbReference type="GO" id="GO:0046983">
    <property type="term" value="F:protein dimerization activity"/>
    <property type="evidence" value="ECO:0007669"/>
    <property type="project" value="InterPro"/>
</dbReference>
<feature type="compositionally biased region" description="Polar residues" evidence="2">
    <location>
        <begin position="1"/>
        <end position="24"/>
    </location>
</feature>
<feature type="non-terminal residue" evidence="4">
    <location>
        <position position="172"/>
    </location>
</feature>
<feature type="compositionally biased region" description="Basic residues" evidence="2">
    <location>
        <begin position="60"/>
        <end position="74"/>
    </location>
</feature>
<dbReference type="PANTHER" id="PTHR47336">
    <property type="entry name" value="TRANSCRIPTION FACTOR HMS1-RELATED"/>
    <property type="match status" value="1"/>
</dbReference>
<name>A0A6A6EEG1_9PEZI</name>
<feature type="coiled-coil region" evidence="1">
    <location>
        <begin position="143"/>
        <end position="170"/>
    </location>
</feature>
<evidence type="ECO:0000313" key="4">
    <source>
        <dbReference type="EMBL" id="KAF2188530.1"/>
    </source>
</evidence>
<feature type="compositionally biased region" description="Basic and acidic residues" evidence="2">
    <location>
        <begin position="45"/>
        <end position="59"/>
    </location>
</feature>
<proteinExistence type="predicted"/>
<feature type="region of interest" description="Disordered" evidence="2">
    <location>
        <begin position="1"/>
        <end position="108"/>
    </location>
</feature>
<dbReference type="InterPro" id="IPR011598">
    <property type="entry name" value="bHLH_dom"/>
</dbReference>
<keyword evidence="1" id="KW-0175">Coiled coil</keyword>
<dbReference type="Pfam" id="PF00010">
    <property type="entry name" value="HLH"/>
    <property type="match status" value="1"/>
</dbReference>
<sequence length="172" mass="19362">PFGAINSDSEPSCPSPRGSSSTPSLCGDRPQLIQHAPPAPPHGSLKRESPEDAAEEKPAPKRVQRKRGRPRVHQSKTDPTNYSTGNSPKSRLGRRRLHNQVERKYREGLNSELERLRRAVPTLPQRDSDNLTGHSKLRKATVLASAIDYIKKIERERDSLLEENERLRGIRP</sequence>
<dbReference type="EMBL" id="ML994623">
    <property type="protein sequence ID" value="KAF2188530.1"/>
    <property type="molecule type" value="Genomic_DNA"/>
</dbReference>
<dbReference type="CDD" id="cd11395">
    <property type="entry name" value="bHLHzip_SREBP_like"/>
    <property type="match status" value="1"/>
</dbReference>
<protein>
    <recommendedName>
        <fullName evidence="3">BHLH domain-containing protein</fullName>
    </recommendedName>
</protein>
<feature type="compositionally biased region" description="Basic and acidic residues" evidence="2">
    <location>
        <begin position="99"/>
        <end position="108"/>
    </location>
</feature>
<dbReference type="AlphaFoldDB" id="A0A6A6EEG1"/>
<dbReference type="SMART" id="SM00353">
    <property type="entry name" value="HLH"/>
    <property type="match status" value="1"/>
</dbReference>
<feature type="compositionally biased region" description="Polar residues" evidence="2">
    <location>
        <begin position="77"/>
        <end position="89"/>
    </location>
</feature>